<proteinExistence type="inferred from homology"/>
<dbReference type="AlphaFoldDB" id="A0A9Q4C143"/>
<dbReference type="InterPro" id="IPR002052">
    <property type="entry name" value="DNA_methylase_N6_adenine_CS"/>
</dbReference>
<dbReference type="PANTHER" id="PTHR23290:SF0">
    <property type="entry name" value="RRNA N6-ADENOSINE-METHYLTRANSFERASE METTL5"/>
    <property type="match status" value="1"/>
</dbReference>
<evidence type="ECO:0000313" key="5">
    <source>
        <dbReference type="Proteomes" id="UP001149411"/>
    </source>
</evidence>
<dbReference type="PROSITE" id="PS00092">
    <property type="entry name" value="N6_MTASE"/>
    <property type="match status" value="1"/>
</dbReference>
<protein>
    <recommendedName>
        <fullName evidence="2">Methyltransferase-like protein 5</fullName>
    </recommendedName>
</protein>
<dbReference type="InterPro" id="IPR007848">
    <property type="entry name" value="Small_mtfrase_dom"/>
</dbReference>
<dbReference type="GO" id="GO:0032259">
    <property type="term" value="P:methylation"/>
    <property type="evidence" value="ECO:0007669"/>
    <property type="project" value="InterPro"/>
</dbReference>
<dbReference type="GO" id="GO:0003676">
    <property type="term" value="F:nucleic acid binding"/>
    <property type="evidence" value="ECO:0007669"/>
    <property type="project" value="InterPro"/>
</dbReference>
<name>A0A9Q4C143_9EURY</name>
<feature type="domain" description="Methyltransferase small" evidence="3">
    <location>
        <begin position="45"/>
        <end position="179"/>
    </location>
</feature>
<comment type="similarity">
    <text evidence="1">Belongs to the methyltransferase superfamily. PrmA family.</text>
</comment>
<evidence type="ECO:0000313" key="4">
    <source>
        <dbReference type="EMBL" id="MCX2818022.1"/>
    </source>
</evidence>
<dbReference type="Proteomes" id="UP001149411">
    <property type="component" value="Unassembled WGS sequence"/>
</dbReference>
<dbReference type="RefSeq" id="WP_266085621.1">
    <property type="nucleotide sequence ID" value="NZ_RKLV01000001.1"/>
</dbReference>
<reference evidence="4" key="1">
    <citation type="submission" date="2022-09" db="EMBL/GenBank/DDBJ databases">
        <title>Haloadaptaus new haloarchaeum isolated from saline soil.</title>
        <authorList>
            <person name="Duran-Viseras A."/>
            <person name="Sanchez-Porro C."/>
            <person name="Ventosa A."/>
        </authorList>
    </citation>
    <scope>NUCLEOTIDE SEQUENCE</scope>
    <source>
        <strain evidence="4">F3-133</strain>
    </source>
</reference>
<accession>A0A9Q4C143</accession>
<evidence type="ECO:0000259" key="3">
    <source>
        <dbReference type="Pfam" id="PF05175"/>
    </source>
</evidence>
<dbReference type="GO" id="GO:0008757">
    <property type="term" value="F:S-adenosylmethionine-dependent methyltransferase activity"/>
    <property type="evidence" value="ECO:0007669"/>
    <property type="project" value="UniProtKB-ARBA"/>
</dbReference>
<comment type="caution">
    <text evidence="4">The sequence shown here is derived from an EMBL/GenBank/DDBJ whole genome shotgun (WGS) entry which is preliminary data.</text>
</comment>
<gene>
    <name evidence="4" type="ORF">EGH25_01450</name>
</gene>
<dbReference type="InterPro" id="IPR029063">
    <property type="entry name" value="SAM-dependent_MTases_sf"/>
</dbReference>
<keyword evidence="5" id="KW-1185">Reference proteome</keyword>
<organism evidence="4 5">
    <name type="scientific">Halorutilus salinus</name>
    <dbReference type="NCBI Taxonomy" id="2487751"/>
    <lineage>
        <taxon>Archaea</taxon>
        <taxon>Methanobacteriati</taxon>
        <taxon>Methanobacteriota</taxon>
        <taxon>Stenosarchaea group</taxon>
        <taxon>Halobacteria</taxon>
        <taxon>Halorutilales</taxon>
        <taxon>Halorutilaceae</taxon>
        <taxon>Halorutilus</taxon>
    </lineage>
</organism>
<dbReference type="Pfam" id="PF05175">
    <property type="entry name" value="MTS"/>
    <property type="match status" value="1"/>
</dbReference>
<dbReference type="SUPFAM" id="SSF53335">
    <property type="entry name" value="S-adenosyl-L-methionine-dependent methyltransferases"/>
    <property type="match status" value="1"/>
</dbReference>
<evidence type="ECO:0000256" key="2">
    <source>
        <dbReference type="ARBA" id="ARBA00041374"/>
    </source>
</evidence>
<sequence>MRRQVEMGLQVLAGFEDPDASLEQYETPAGVASDILQFAWGNGDLDGTVLDLGSGTGVLGIGAAMYGARVVGVDIDRDALTVARRNAASVDVEARTDWVHADVRSLPVTRVDTVVMNPPFGAQNEGADRPFLRSADVADVAYTVHNAGSLGFVESFLDDSAEITDAFGTTLVLHRSFGFHDDDEREIDIEVYRIEFGRDV</sequence>
<dbReference type="CDD" id="cd02440">
    <property type="entry name" value="AdoMet_MTases"/>
    <property type="match status" value="1"/>
</dbReference>
<dbReference type="InterPro" id="IPR051720">
    <property type="entry name" value="rRNA_MeTrfase/Polyamine_Synth"/>
</dbReference>
<dbReference type="Gene3D" id="3.40.50.150">
    <property type="entry name" value="Vaccinia Virus protein VP39"/>
    <property type="match status" value="1"/>
</dbReference>
<dbReference type="PANTHER" id="PTHR23290">
    <property type="entry name" value="RRNA N6-ADENOSINE-METHYLTRANSFERASE METTL5"/>
    <property type="match status" value="1"/>
</dbReference>
<evidence type="ECO:0000256" key="1">
    <source>
        <dbReference type="ARBA" id="ARBA00009741"/>
    </source>
</evidence>
<dbReference type="EMBL" id="RKLV01000001">
    <property type="protein sequence ID" value="MCX2818022.1"/>
    <property type="molecule type" value="Genomic_DNA"/>
</dbReference>